<evidence type="ECO:0000259" key="1">
    <source>
        <dbReference type="Pfam" id="PF07179"/>
    </source>
</evidence>
<reference evidence="3" key="1">
    <citation type="journal article" date="2019" name="Int. J. Syst. Evol. Microbiol.">
        <title>The Global Catalogue of Microorganisms (GCM) 10K type strain sequencing project: providing services to taxonomists for standard genome sequencing and annotation.</title>
        <authorList>
            <consortium name="The Broad Institute Genomics Platform"/>
            <consortium name="The Broad Institute Genome Sequencing Center for Infectious Disease"/>
            <person name="Wu L."/>
            <person name="Ma J."/>
        </authorList>
    </citation>
    <scope>NUCLEOTIDE SEQUENCE [LARGE SCALE GENOMIC DNA]</scope>
    <source>
        <strain evidence="3">JCM 30346</strain>
    </source>
</reference>
<dbReference type="InterPro" id="IPR009839">
    <property type="entry name" value="SseB_N"/>
</dbReference>
<accession>A0ABW1NJ52</accession>
<organism evidence="2 3">
    <name type="scientific">Sphaerisporangium aureirubrum</name>
    <dbReference type="NCBI Taxonomy" id="1544736"/>
    <lineage>
        <taxon>Bacteria</taxon>
        <taxon>Bacillati</taxon>
        <taxon>Actinomycetota</taxon>
        <taxon>Actinomycetes</taxon>
        <taxon>Streptosporangiales</taxon>
        <taxon>Streptosporangiaceae</taxon>
        <taxon>Sphaerisporangium</taxon>
    </lineage>
</organism>
<gene>
    <name evidence="2" type="ORF">ACFP1K_18355</name>
</gene>
<dbReference type="Proteomes" id="UP001596137">
    <property type="component" value="Unassembled WGS sequence"/>
</dbReference>
<dbReference type="EMBL" id="JBHSRF010000025">
    <property type="protein sequence ID" value="MFC6083141.1"/>
    <property type="molecule type" value="Genomic_DNA"/>
</dbReference>
<sequence>MDVPLEERLRMAWADEDVAGCLALLRVAQFGLPITERAASGDEPPAWPTVANGERVWVVAFTSAEAMRESIGEVTPYHRVVSLPELAAGWPDPRWGLAINPGLPAGFFLEAGTVARLAAPSLAQDRDALPGAGPPVLQKLLRPVDLHAHLAGGESRVSGYCHHAMDVAHIATPAVLADALGRGGEEGVRTAQGSVHLLRWRAAGLNLYRVPYGGVDEESMAAVAGWVIEEPPFPGLGFAPNGDQVIREYRVDGAGLPHGAEIWELTADGEEHRRAVYDGDLDRWLLVAFRPRSAE</sequence>
<evidence type="ECO:0000313" key="3">
    <source>
        <dbReference type="Proteomes" id="UP001596137"/>
    </source>
</evidence>
<evidence type="ECO:0000313" key="2">
    <source>
        <dbReference type="EMBL" id="MFC6083141.1"/>
    </source>
</evidence>
<proteinExistence type="predicted"/>
<protein>
    <submittedName>
        <fullName evidence="2">SseB family protein</fullName>
    </submittedName>
</protein>
<dbReference type="RefSeq" id="WP_380754599.1">
    <property type="nucleotide sequence ID" value="NZ_JBHSRF010000025.1"/>
</dbReference>
<keyword evidence="3" id="KW-1185">Reference proteome</keyword>
<feature type="domain" description="SseB protein N-terminal" evidence="1">
    <location>
        <begin position="13"/>
        <end position="114"/>
    </location>
</feature>
<dbReference type="Pfam" id="PF07179">
    <property type="entry name" value="SseB"/>
    <property type="match status" value="1"/>
</dbReference>
<name>A0ABW1NJ52_9ACTN</name>
<comment type="caution">
    <text evidence="2">The sequence shown here is derived from an EMBL/GenBank/DDBJ whole genome shotgun (WGS) entry which is preliminary data.</text>
</comment>